<sequence length="343" mass="35922">MTVLPRPAARARPTMNDVAREADVALKTVSRYVNGEQNINAAMAERIADAIARLGYRRNLSAASLRPGRSSRTVGLVISDLANPHWAALARGAERAATDRGYLLVTGSSEEDGARHDALVDRMLDQRLDGLVVVPPREPGRPWSALVPPVPPVVFVDRPLDTPGAHAILADDRDGARAAVASLVRAGARRVALVGDSWLIPAMAARREGYRDALADAGLPDDPALQHDGAHSLTQAQELVAGLLGTPAGGAPPVDAVFAANNRASLGALHAFRDAGRRLPLVGFDDFEAATLLDPPVSVVAQDVGGMGAAAVHLLLDLLGGTADVPSRVVVPTTLHLRGSERP</sequence>
<dbReference type="AlphaFoldDB" id="A0A3N1HQI9"/>
<feature type="domain" description="HTH lacI-type" evidence="4">
    <location>
        <begin position="13"/>
        <end position="67"/>
    </location>
</feature>
<dbReference type="Gene3D" id="1.10.260.40">
    <property type="entry name" value="lambda repressor-like DNA-binding domains"/>
    <property type="match status" value="1"/>
</dbReference>
<dbReference type="GO" id="GO:0003700">
    <property type="term" value="F:DNA-binding transcription factor activity"/>
    <property type="evidence" value="ECO:0007669"/>
    <property type="project" value="TreeGrafter"/>
</dbReference>
<dbReference type="GO" id="GO:0000976">
    <property type="term" value="F:transcription cis-regulatory region binding"/>
    <property type="evidence" value="ECO:0007669"/>
    <property type="project" value="TreeGrafter"/>
</dbReference>
<dbReference type="InterPro" id="IPR000843">
    <property type="entry name" value="HTH_LacI"/>
</dbReference>
<dbReference type="Gene3D" id="3.40.50.2300">
    <property type="match status" value="2"/>
</dbReference>
<dbReference type="SMART" id="SM00354">
    <property type="entry name" value="HTH_LACI"/>
    <property type="match status" value="1"/>
</dbReference>
<accession>A0A3N1HQI9</accession>
<evidence type="ECO:0000256" key="3">
    <source>
        <dbReference type="ARBA" id="ARBA00023163"/>
    </source>
</evidence>
<dbReference type="Pfam" id="PF13377">
    <property type="entry name" value="Peripla_BP_3"/>
    <property type="match status" value="1"/>
</dbReference>
<keyword evidence="2" id="KW-0238">DNA-binding</keyword>
<dbReference type="PANTHER" id="PTHR30146">
    <property type="entry name" value="LACI-RELATED TRANSCRIPTIONAL REPRESSOR"/>
    <property type="match status" value="1"/>
</dbReference>
<evidence type="ECO:0000313" key="6">
    <source>
        <dbReference type="EMBL" id="ROP44720.1"/>
    </source>
</evidence>
<feature type="domain" description="HTH cro/C1-type" evidence="5">
    <location>
        <begin position="14"/>
        <end position="57"/>
    </location>
</feature>
<evidence type="ECO:0000256" key="1">
    <source>
        <dbReference type="ARBA" id="ARBA00023015"/>
    </source>
</evidence>
<reference evidence="6 7" key="1">
    <citation type="journal article" date="2015" name="Stand. Genomic Sci.">
        <title>Genomic Encyclopedia of Bacterial and Archaeal Type Strains, Phase III: the genomes of soil and plant-associated and newly described type strains.</title>
        <authorList>
            <person name="Whitman W.B."/>
            <person name="Woyke T."/>
            <person name="Klenk H.P."/>
            <person name="Zhou Y."/>
            <person name="Lilburn T.G."/>
            <person name="Beck B.J."/>
            <person name="De Vos P."/>
            <person name="Vandamme P."/>
            <person name="Eisen J.A."/>
            <person name="Garrity G."/>
            <person name="Hugenholtz P."/>
            <person name="Kyrpides N.C."/>
        </authorList>
    </citation>
    <scope>NUCLEOTIDE SEQUENCE [LARGE SCALE GENOMIC DNA]</scope>
    <source>
        <strain evidence="6 7">CECT 7306</strain>
    </source>
</reference>
<dbReference type="CDD" id="cd06267">
    <property type="entry name" value="PBP1_LacI_sugar_binding-like"/>
    <property type="match status" value="1"/>
</dbReference>
<evidence type="ECO:0000259" key="5">
    <source>
        <dbReference type="PROSITE" id="PS50943"/>
    </source>
</evidence>
<keyword evidence="1" id="KW-0805">Transcription regulation</keyword>
<dbReference type="InterPro" id="IPR028082">
    <property type="entry name" value="Peripla_BP_I"/>
</dbReference>
<gene>
    <name evidence="6" type="ORF">EDC03_0846</name>
</gene>
<proteinExistence type="predicted"/>
<dbReference type="InterPro" id="IPR010982">
    <property type="entry name" value="Lambda_DNA-bd_dom_sf"/>
</dbReference>
<keyword evidence="7" id="KW-1185">Reference proteome</keyword>
<protein>
    <submittedName>
        <fullName evidence="6">LacI family transcriptional regulator</fullName>
    </submittedName>
</protein>
<dbReference type="Proteomes" id="UP000276232">
    <property type="component" value="Unassembled WGS sequence"/>
</dbReference>
<organism evidence="6 7">
    <name type="scientific">Pseudokineococcus lusitanus</name>
    <dbReference type="NCBI Taxonomy" id="763993"/>
    <lineage>
        <taxon>Bacteria</taxon>
        <taxon>Bacillati</taxon>
        <taxon>Actinomycetota</taxon>
        <taxon>Actinomycetes</taxon>
        <taxon>Kineosporiales</taxon>
        <taxon>Kineosporiaceae</taxon>
        <taxon>Pseudokineococcus</taxon>
    </lineage>
</organism>
<dbReference type="EMBL" id="RJKN01000002">
    <property type="protein sequence ID" value="ROP44720.1"/>
    <property type="molecule type" value="Genomic_DNA"/>
</dbReference>
<dbReference type="InterPro" id="IPR046335">
    <property type="entry name" value="LacI/GalR-like_sensor"/>
</dbReference>
<dbReference type="SUPFAM" id="SSF53822">
    <property type="entry name" value="Periplasmic binding protein-like I"/>
    <property type="match status" value="1"/>
</dbReference>
<dbReference type="PROSITE" id="PS50943">
    <property type="entry name" value="HTH_CROC1"/>
    <property type="match status" value="1"/>
</dbReference>
<evidence type="ECO:0000256" key="2">
    <source>
        <dbReference type="ARBA" id="ARBA00023125"/>
    </source>
</evidence>
<name>A0A3N1HQI9_9ACTN</name>
<keyword evidence="3" id="KW-0804">Transcription</keyword>
<dbReference type="PROSITE" id="PS50932">
    <property type="entry name" value="HTH_LACI_2"/>
    <property type="match status" value="1"/>
</dbReference>
<evidence type="ECO:0000313" key="7">
    <source>
        <dbReference type="Proteomes" id="UP000276232"/>
    </source>
</evidence>
<dbReference type="SUPFAM" id="SSF47413">
    <property type="entry name" value="lambda repressor-like DNA-binding domains"/>
    <property type="match status" value="1"/>
</dbReference>
<comment type="caution">
    <text evidence="6">The sequence shown here is derived from an EMBL/GenBank/DDBJ whole genome shotgun (WGS) entry which is preliminary data.</text>
</comment>
<dbReference type="InParanoid" id="A0A3N1HQI9"/>
<dbReference type="PANTHER" id="PTHR30146:SF109">
    <property type="entry name" value="HTH-TYPE TRANSCRIPTIONAL REGULATOR GALS"/>
    <property type="match status" value="1"/>
</dbReference>
<evidence type="ECO:0000259" key="4">
    <source>
        <dbReference type="PROSITE" id="PS50932"/>
    </source>
</evidence>
<dbReference type="Pfam" id="PF00356">
    <property type="entry name" value="LacI"/>
    <property type="match status" value="1"/>
</dbReference>
<dbReference type="CDD" id="cd01392">
    <property type="entry name" value="HTH_LacI"/>
    <property type="match status" value="1"/>
</dbReference>
<dbReference type="InterPro" id="IPR001387">
    <property type="entry name" value="Cro/C1-type_HTH"/>
</dbReference>